<dbReference type="Gene3D" id="3.30.1380.10">
    <property type="match status" value="1"/>
</dbReference>
<gene>
    <name evidence="4" type="ORF">QRT05_03630</name>
</gene>
<feature type="chain" id="PRO_5046587659" evidence="2">
    <location>
        <begin position="33"/>
        <end position="429"/>
    </location>
</feature>
<feature type="signal peptide" evidence="2">
    <location>
        <begin position="1"/>
        <end position="32"/>
    </location>
</feature>
<evidence type="ECO:0000259" key="3">
    <source>
        <dbReference type="Pfam" id="PF02557"/>
    </source>
</evidence>
<dbReference type="InterPro" id="IPR003709">
    <property type="entry name" value="VanY-like_core_dom"/>
</dbReference>
<feature type="compositionally biased region" description="Low complexity" evidence="1">
    <location>
        <begin position="169"/>
        <end position="198"/>
    </location>
</feature>
<protein>
    <submittedName>
        <fullName evidence="4">M15 family metallopeptidase</fullName>
    </submittedName>
</protein>
<dbReference type="RefSeq" id="WP_289445350.1">
    <property type="nucleotide sequence ID" value="NZ_JAUCGR010000001.1"/>
</dbReference>
<feature type="domain" description="D-alanyl-D-alanine carboxypeptidase-like core" evidence="3">
    <location>
        <begin position="320"/>
        <end position="429"/>
    </location>
</feature>
<dbReference type="EMBL" id="JAUCGR010000001">
    <property type="protein sequence ID" value="MDM7830412.1"/>
    <property type="molecule type" value="Genomic_DNA"/>
</dbReference>
<dbReference type="Proteomes" id="UP001321453">
    <property type="component" value="Unassembled WGS sequence"/>
</dbReference>
<comment type="caution">
    <text evidence="4">The sequence shown here is derived from an EMBL/GenBank/DDBJ whole genome shotgun (WGS) entry which is preliminary data.</text>
</comment>
<evidence type="ECO:0000256" key="2">
    <source>
        <dbReference type="SAM" id="SignalP"/>
    </source>
</evidence>
<keyword evidence="2" id="KW-0732">Signal</keyword>
<dbReference type="SUPFAM" id="SSF55166">
    <property type="entry name" value="Hedgehog/DD-peptidase"/>
    <property type="match status" value="1"/>
</dbReference>
<sequence length="429" mass="43339">MSNVTRSAERLAVRLTKGALVAVLAGGLTATAAVARTATVAESNPGESASTLVASGRAAEAGATGGGTGGVSSSATHSARTVAAARTAVVDVAADAVEVARAAQSTGKATDVDTAQLTKLKAATVKLEALVEKARTTPVTAAPRKQAAASRSASRLAPEPGSSSEPADRSTSAASDAAAATPDAAASAPVAPDVAPRAPEVDGPLTSAAESAQVFSLDLSPSAAAAAGSGRPDSVDDLVVPAVTGPEDATTEQLRDAVEDVVAITASVEHSAEVHKKADEAAERRAAAQRAAWKRSLQGYPNGQVPASALCRPSFDAHALLRCDAAQGLEKLNTAYRAQFGRNVELTDSYRSYAGQVSCRARKGSLCAVPGTSNHGSGVAVDFAGGIQTFGSRQHQWMVDHAAAFGWHHPAWAQAGGGKPEAWHWEYAG</sequence>
<dbReference type="CDD" id="cd14814">
    <property type="entry name" value="Peptidase_M15"/>
    <property type="match status" value="1"/>
</dbReference>
<name>A0ABT7S458_9CELL</name>
<keyword evidence="5" id="KW-1185">Reference proteome</keyword>
<accession>A0ABT7S458</accession>
<evidence type="ECO:0000313" key="5">
    <source>
        <dbReference type="Proteomes" id="UP001321453"/>
    </source>
</evidence>
<feature type="compositionally biased region" description="Low complexity" evidence="1">
    <location>
        <begin position="141"/>
        <end position="160"/>
    </location>
</feature>
<dbReference type="InterPro" id="IPR009045">
    <property type="entry name" value="Zn_M74/Hedgehog-like"/>
</dbReference>
<evidence type="ECO:0000313" key="4">
    <source>
        <dbReference type="EMBL" id="MDM7830412.1"/>
    </source>
</evidence>
<dbReference type="Pfam" id="PF02557">
    <property type="entry name" value="VanY"/>
    <property type="match status" value="1"/>
</dbReference>
<proteinExistence type="predicted"/>
<reference evidence="4 5" key="1">
    <citation type="submission" date="2023-06" db="EMBL/GenBank/DDBJ databases">
        <title>Cellulomonas sp. MW9 Whole genome sequence.</title>
        <authorList>
            <person name="Park S."/>
        </authorList>
    </citation>
    <scope>NUCLEOTIDE SEQUENCE [LARGE SCALE GENOMIC DNA]</scope>
    <source>
        <strain evidence="4 5">MW9</strain>
    </source>
</reference>
<organism evidence="4 5">
    <name type="scientific">Cellulomonas edaphi</name>
    <dbReference type="NCBI Taxonomy" id="3053468"/>
    <lineage>
        <taxon>Bacteria</taxon>
        <taxon>Bacillati</taxon>
        <taxon>Actinomycetota</taxon>
        <taxon>Actinomycetes</taxon>
        <taxon>Micrococcales</taxon>
        <taxon>Cellulomonadaceae</taxon>
        <taxon>Cellulomonas</taxon>
    </lineage>
</organism>
<feature type="region of interest" description="Disordered" evidence="1">
    <location>
        <begin position="136"/>
        <end position="206"/>
    </location>
</feature>
<evidence type="ECO:0000256" key="1">
    <source>
        <dbReference type="SAM" id="MobiDB-lite"/>
    </source>
</evidence>